<name>A0A7J6CJP7_9TELE</name>
<reference evidence="1 2" key="1">
    <citation type="submission" date="2020-04" db="EMBL/GenBank/DDBJ databases">
        <title>Chromosome-level genome assembly of a cyprinid fish Onychostoma macrolepis by integration of Nanopore Sequencing, Bionano and Hi-C technology.</title>
        <authorList>
            <person name="Wang D."/>
        </authorList>
    </citation>
    <scope>NUCLEOTIDE SEQUENCE [LARGE SCALE GENOMIC DNA]</scope>
    <source>
        <strain evidence="1">SWU-2019</strain>
        <tissue evidence="1">Muscle</tissue>
    </source>
</reference>
<keyword evidence="2" id="KW-1185">Reference proteome</keyword>
<comment type="caution">
    <text evidence="1">The sequence shown here is derived from an EMBL/GenBank/DDBJ whole genome shotgun (WGS) entry which is preliminary data.</text>
</comment>
<evidence type="ECO:0000313" key="1">
    <source>
        <dbReference type="EMBL" id="KAF4106805.1"/>
    </source>
</evidence>
<protein>
    <submittedName>
        <fullName evidence="1">Uncharacterized protein</fullName>
    </submittedName>
</protein>
<organism evidence="1 2">
    <name type="scientific">Onychostoma macrolepis</name>
    <dbReference type="NCBI Taxonomy" id="369639"/>
    <lineage>
        <taxon>Eukaryota</taxon>
        <taxon>Metazoa</taxon>
        <taxon>Chordata</taxon>
        <taxon>Craniata</taxon>
        <taxon>Vertebrata</taxon>
        <taxon>Euteleostomi</taxon>
        <taxon>Actinopterygii</taxon>
        <taxon>Neopterygii</taxon>
        <taxon>Teleostei</taxon>
        <taxon>Ostariophysi</taxon>
        <taxon>Cypriniformes</taxon>
        <taxon>Cyprinidae</taxon>
        <taxon>Acrossocheilinae</taxon>
        <taxon>Onychostoma</taxon>
    </lineage>
</organism>
<proteinExistence type="predicted"/>
<gene>
    <name evidence="1" type="ORF">G5714_012795</name>
</gene>
<evidence type="ECO:0000313" key="2">
    <source>
        <dbReference type="Proteomes" id="UP000579812"/>
    </source>
</evidence>
<sequence>MFLGGLAAARKYSALTIFSDLSRVQAEIAVAILRKAHRKVRPRIALCSAIAATRVFQKVALAAVGLNHASEETGALIQRLRPPPRYPVNYPFLPFHPAEIAVTRFFAKPIECGQG</sequence>
<dbReference type="AlphaFoldDB" id="A0A7J6CJP7"/>
<dbReference type="EMBL" id="JAAMOB010000012">
    <property type="protein sequence ID" value="KAF4106805.1"/>
    <property type="molecule type" value="Genomic_DNA"/>
</dbReference>
<dbReference type="Proteomes" id="UP000579812">
    <property type="component" value="Unassembled WGS sequence"/>
</dbReference>
<accession>A0A7J6CJP7</accession>